<accession>Q4S1U2</accession>
<dbReference type="EMBL" id="CAAE01014764">
    <property type="protein sequence ID" value="CAG05390.1"/>
    <property type="molecule type" value="Genomic_DNA"/>
</dbReference>
<reference evidence="2" key="1">
    <citation type="journal article" date="2004" name="Nature">
        <title>Genome duplication in the teleost fish Tetraodon nigroviridis reveals the early vertebrate proto-karyotype.</title>
        <authorList>
            <person name="Jaillon O."/>
            <person name="Aury J.-M."/>
            <person name="Brunet F."/>
            <person name="Petit J.-L."/>
            <person name="Stange-Thomann N."/>
            <person name="Mauceli E."/>
            <person name="Bouneau L."/>
            <person name="Fischer C."/>
            <person name="Ozouf-Costaz C."/>
            <person name="Bernot A."/>
            <person name="Nicaud S."/>
            <person name="Jaffe D."/>
            <person name="Fisher S."/>
            <person name="Lutfalla G."/>
            <person name="Dossat C."/>
            <person name="Segurens B."/>
            <person name="Dasilva C."/>
            <person name="Salanoubat M."/>
            <person name="Levy M."/>
            <person name="Boudet N."/>
            <person name="Castellano S."/>
            <person name="Anthouard V."/>
            <person name="Jubin C."/>
            <person name="Castelli V."/>
            <person name="Katinka M."/>
            <person name="Vacherie B."/>
            <person name="Biemont C."/>
            <person name="Skalli Z."/>
            <person name="Cattolico L."/>
            <person name="Poulain J."/>
            <person name="De Berardinis V."/>
            <person name="Cruaud C."/>
            <person name="Duprat S."/>
            <person name="Brottier P."/>
            <person name="Coutanceau J.-P."/>
            <person name="Gouzy J."/>
            <person name="Parra G."/>
            <person name="Lardier G."/>
            <person name="Chapple C."/>
            <person name="McKernan K.J."/>
            <person name="McEwan P."/>
            <person name="Bosak S."/>
            <person name="Kellis M."/>
            <person name="Volff J.-N."/>
            <person name="Guigo R."/>
            <person name="Zody M.C."/>
            <person name="Mesirov J."/>
            <person name="Lindblad-Toh K."/>
            <person name="Birren B."/>
            <person name="Nusbaum C."/>
            <person name="Kahn D."/>
            <person name="Robinson-Rechavi M."/>
            <person name="Laudet V."/>
            <person name="Schachter V."/>
            <person name="Quetier F."/>
            <person name="Saurin W."/>
            <person name="Scarpelli C."/>
            <person name="Wincker P."/>
            <person name="Lander E.S."/>
            <person name="Weissenbach J."/>
            <person name="Roest Crollius H."/>
        </authorList>
    </citation>
    <scope>NUCLEOTIDE SEQUENCE [LARGE SCALE GENOMIC DNA]</scope>
</reference>
<sequence length="312" mass="33881">MQDCNDLRRPDDNIYTYSPFKEPMCLPRACRFPAVSRLVPWKPPKLCSSSPGHHPHLHGPADQRRHCQPQGKQAKERLRLPLGPVLGGCPDGCVLLYGSALVRGSYGHLHRTHRLSEDGEREQRPWGAAAVPWSQGTEADGDPGVCPDWTVSLPRSHSSVHSYAGPLRSLPLHGCGLAGWHPGSRVSLSSVIYLQLVLINQKSAIFNDQHQLISPGPVLGAHQALPDATQTPARLLLSAPRASAAGPPVHPRPAGLLGCPLDPQIHLPRHHLPSNVLLRRHCSTLTTVSLRPSLSRFVLFNPSSACPVRQGG</sequence>
<gene>
    <name evidence="2" type="ORF">GSTENG00025387001</name>
</gene>
<reference evidence="2" key="2">
    <citation type="submission" date="2004-02" db="EMBL/GenBank/DDBJ databases">
        <authorList>
            <consortium name="Genoscope"/>
            <consortium name="Whitehead Institute Centre for Genome Research"/>
        </authorList>
    </citation>
    <scope>NUCLEOTIDE SEQUENCE</scope>
</reference>
<protein>
    <submittedName>
        <fullName evidence="2">(spotted green pufferfish) hypothetical protein</fullName>
    </submittedName>
</protein>
<organism evidence="2">
    <name type="scientific">Tetraodon nigroviridis</name>
    <name type="common">Spotted green pufferfish</name>
    <name type="synonym">Chelonodon nigroviridis</name>
    <dbReference type="NCBI Taxonomy" id="99883"/>
    <lineage>
        <taxon>Eukaryota</taxon>
        <taxon>Metazoa</taxon>
        <taxon>Chordata</taxon>
        <taxon>Craniata</taxon>
        <taxon>Vertebrata</taxon>
        <taxon>Euteleostomi</taxon>
        <taxon>Actinopterygii</taxon>
        <taxon>Neopterygii</taxon>
        <taxon>Teleostei</taxon>
        <taxon>Neoteleostei</taxon>
        <taxon>Acanthomorphata</taxon>
        <taxon>Eupercaria</taxon>
        <taxon>Tetraodontiformes</taxon>
        <taxon>Tetradontoidea</taxon>
        <taxon>Tetraodontidae</taxon>
        <taxon>Tetraodon</taxon>
    </lineage>
</organism>
<proteinExistence type="predicted"/>
<dbReference type="AlphaFoldDB" id="Q4S1U2"/>
<evidence type="ECO:0000313" key="2">
    <source>
        <dbReference type="EMBL" id="CAG05390.1"/>
    </source>
</evidence>
<feature type="region of interest" description="Disordered" evidence="1">
    <location>
        <begin position="49"/>
        <end position="74"/>
    </location>
</feature>
<comment type="caution">
    <text evidence="2">The sequence shown here is derived from an EMBL/GenBank/DDBJ whole genome shotgun (WGS) entry which is preliminary data.</text>
</comment>
<name>Q4S1U2_TETNG</name>
<dbReference type="KEGG" id="tng:GSTEN00025387G001"/>
<evidence type="ECO:0000256" key="1">
    <source>
        <dbReference type="SAM" id="MobiDB-lite"/>
    </source>
</evidence>